<evidence type="ECO:0000256" key="2">
    <source>
        <dbReference type="SAM" id="MobiDB-lite"/>
    </source>
</evidence>
<dbReference type="Proteomes" id="UP001497497">
    <property type="component" value="Unassembled WGS sequence"/>
</dbReference>
<sequence length="532" mass="61328">MEFPNYLREASQMGLTKDELLRVWETETQIERIKVETRLLETQLRKSDINEVSRSNLEDKLTVVDNLMPALQQLLRELISLKQELKSQRQLQENNLNAVVATQFKLEELRASLNNEMHFLQQETQQNVQHYGRLLDEFANLKRFIAEENETKFESMKNFIDQKIGILNHVIESNGAVKTSEELQDVHLIHSNGHVRNSDEAMKRGTRRAPVTQPTDNQTVRESPNFENDAEYEPQGVKEQWKQSYKTVPADHKVYDKSSSQTPRPPKGAVTYDAECLKKFPYELLEEPKSDGNDLAWQLVGDPNIRSANIETVTPEISNEADWGQYWPNENVAMPNQEPITNAHSLAAGETHGVVYIPTNKAVFIIPNCGALLDIENKDFYTSYLYTRPKTCRIRMRLWFNKRGHLGVQALVSEGVFDENHKWPLIFSGNGYIRNPESRKNTLIWTVAQQECNRPKQGEELPLGASVVLTTSRGAHNIVTHELLEKKHYIENNLLKFRWDLKAEEIIAEPRTENTVAFGNEHDVSHVRFWSS</sequence>
<feature type="region of interest" description="Disordered" evidence="2">
    <location>
        <begin position="197"/>
        <end position="240"/>
    </location>
</feature>
<dbReference type="EMBL" id="CAXITT010000125">
    <property type="protein sequence ID" value="CAL1532813.1"/>
    <property type="molecule type" value="Genomic_DNA"/>
</dbReference>
<keyword evidence="1" id="KW-0175">Coiled coil</keyword>
<evidence type="ECO:0000313" key="4">
    <source>
        <dbReference type="Proteomes" id="UP001497497"/>
    </source>
</evidence>
<proteinExistence type="predicted"/>
<dbReference type="SUPFAM" id="SSF49599">
    <property type="entry name" value="TRAF domain-like"/>
    <property type="match status" value="1"/>
</dbReference>
<gene>
    <name evidence="3" type="ORF">GSLYS_00006831001</name>
</gene>
<feature type="compositionally biased region" description="Polar residues" evidence="2">
    <location>
        <begin position="212"/>
        <end position="226"/>
    </location>
</feature>
<dbReference type="Gene3D" id="2.60.210.10">
    <property type="entry name" value="Apoptosis, Tumor Necrosis Factor Receptor Associated Protein 2, Chain A"/>
    <property type="match status" value="1"/>
</dbReference>
<organism evidence="3 4">
    <name type="scientific">Lymnaea stagnalis</name>
    <name type="common">Great pond snail</name>
    <name type="synonym">Helix stagnalis</name>
    <dbReference type="NCBI Taxonomy" id="6523"/>
    <lineage>
        <taxon>Eukaryota</taxon>
        <taxon>Metazoa</taxon>
        <taxon>Spiralia</taxon>
        <taxon>Lophotrochozoa</taxon>
        <taxon>Mollusca</taxon>
        <taxon>Gastropoda</taxon>
        <taxon>Heterobranchia</taxon>
        <taxon>Euthyneura</taxon>
        <taxon>Panpulmonata</taxon>
        <taxon>Hygrophila</taxon>
        <taxon>Lymnaeoidea</taxon>
        <taxon>Lymnaeidae</taxon>
        <taxon>Lymnaea</taxon>
    </lineage>
</organism>
<protein>
    <submittedName>
        <fullName evidence="3">Uncharacterized protein</fullName>
    </submittedName>
</protein>
<evidence type="ECO:0000313" key="3">
    <source>
        <dbReference type="EMBL" id="CAL1532813.1"/>
    </source>
</evidence>
<dbReference type="AlphaFoldDB" id="A0AAV2HKQ4"/>
<evidence type="ECO:0000256" key="1">
    <source>
        <dbReference type="SAM" id="Coils"/>
    </source>
</evidence>
<accession>A0AAV2HKQ4</accession>
<reference evidence="3 4" key="1">
    <citation type="submission" date="2024-04" db="EMBL/GenBank/DDBJ databases">
        <authorList>
            <consortium name="Genoscope - CEA"/>
            <person name="William W."/>
        </authorList>
    </citation>
    <scope>NUCLEOTIDE SEQUENCE [LARGE SCALE GENOMIC DNA]</scope>
</reference>
<keyword evidence="4" id="KW-1185">Reference proteome</keyword>
<feature type="coiled-coil region" evidence="1">
    <location>
        <begin position="68"/>
        <end position="123"/>
    </location>
</feature>
<comment type="caution">
    <text evidence="3">The sequence shown here is derived from an EMBL/GenBank/DDBJ whole genome shotgun (WGS) entry which is preliminary data.</text>
</comment>
<dbReference type="InterPro" id="IPR008974">
    <property type="entry name" value="TRAF-like"/>
</dbReference>
<name>A0AAV2HKQ4_LYMST</name>